<dbReference type="SMART" id="SM00470">
    <property type="entry name" value="ParB"/>
    <property type="match status" value="1"/>
</dbReference>
<organism evidence="2 3">
    <name type="scientific">Gemmiger formicilis</name>
    <dbReference type="NCBI Taxonomy" id="745368"/>
    <lineage>
        <taxon>Bacteria</taxon>
        <taxon>Bacillati</taxon>
        <taxon>Bacillota</taxon>
        <taxon>Clostridia</taxon>
        <taxon>Eubacteriales</taxon>
        <taxon>Gemmiger</taxon>
    </lineage>
</organism>
<dbReference type="InterPro" id="IPR003115">
    <property type="entry name" value="ParB_N"/>
</dbReference>
<protein>
    <submittedName>
        <fullName evidence="2">ParB-like nuclease domain-containing protein</fullName>
    </submittedName>
</protein>
<gene>
    <name evidence="2" type="ORF">SAMN02745178_02204</name>
</gene>
<name>A0A1T4XR87_9FIRM</name>
<dbReference type="STRING" id="745368.SAMN02745178_02204"/>
<proteinExistence type="predicted"/>
<dbReference type="SUPFAM" id="SSF110849">
    <property type="entry name" value="ParB/Sulfiredoxin"/>
    <property type="match status" value="1"/>
</dbReference>
<feature type="domain" description="ParB-like N-terminal" evidence="1">
    <location>
        <begin position="51"/>
        <end position="155"/>
    </location>
</feature>
<dbReference type="AlphaFoldDB" id="A0A1T4XR87"/>
<accession>A0A1T4XR87</accession>
<dbReference type="InterPro" id="IPR036086">
    <property type="entry name" value="ParB/Sulfiredoxin_sf"/>
</dbReference>
<keyword evidence="3" id="KW-1185">Reference proteome</keyword>
<dbReference type="EMBL" id="FUYF01000014">
    <property type="protein sequence ID" value="SKA92060.1"/>
    <property type="molecule type" value="Genomic_DNA"/>
</dbReference>
<dbReference type="OrthoDB" id="2064860at2"/>
<reference evidence="2 3" key="1">
    <citation type="submission" date="2017-02" db="EMBL/GenBank/DDBJ databases">
        <authorList>
            <person name="Peterson S.W."/>
        </authorList>
    </citation>
    <scope>NUCLEOTIDE SEQUENCE [LARGE SCALE GENOMIC DNA]</scope>
    <source>
        <strain evidence="2 3">ATCC 27749</strain>
    </source>
</reference>
<dbReference type="RefSeq" id="WP_078785060.1">
    <property type="nucleotide sequence ID" value="NZ_FUYF01000014.1"/>
</dbReference>
<evidence type="ECO:0000313" key="3">
    <source>
        <dbReference type="Proteomes" id="UP000190286"/>
    </source>
</evidence>
<dbReference type="Proteomes" id="UP000190286">
    <property type="component" value="Unassembled WGS sequence"/>
</dbReference>
<evidence type="ECO:0000259" key="1">
    <source>
        <dbReference type="SMART" id="SM00470"/>
    </source>
</evidence>
<sequence length="420" mass="46972">MAMKKKPGRSKVEVGIPSTEAVFSAGNNNASGSLIANLATQNRAELAYELREIALQDIELNPDNAIFRQLDTDEDVETLANDIDRNGLMHNLVVYPRTDGKQTKYVLLSGERRYKALNYLQARGDAKWNTVKNCRVVTTPLSDNEKKVMLLSANLQVRGGFANEMIRRKAVAELVSCLQAEPYNLTAAEAKKAIKEATPINGRQIDKDLSIEKNLNEGLKDLLDRGFVLRSEAESFLRMTPEEQRIAAQMLQQLYAIAYNGPGSAAIEDEKKAIRGRFVDALRTVADTSSMQDAHEALVAAVFTVQKEMACLKETIRKVKTIPPEQPAAQVEQTEVIREVREKTAGAKAQSKITGKLSSQTSRLETMLRRKNPEKRLAEKYTHEERRQAMKELDEMIATATRLREIIAKVERSADEAQEV</sequence>
<dbReference type="Pfam" id="PF02195">
    <property type="entry name" value="ParB_N"/>
    <property type="match status" value="1"/>
</dbReference>
<dbReference type="Gene3D" id="3.90.1530.30">
    <property type="match status" value="1"/>
</dbReference>
<evidence type="ECO:0000313" key="2">
    <source>
        <dbReference type="EMBL" id="SKA92060.1"/>
    </source>
</evidence>
<dbReference type="GeneID" id="93338650"/>